<feature type="transmembrane region" description="Helical" evidence="2">
    <location>
        <begin position="199"/>
        <end position="217"/>
    </location>
</feature>
<keyword evidence="2" id="KW-0812">Transmembrane</keyword>
<protein>
    <submittedName>
        <fullName evidence="3">Uncharacterized protein</fullName>
    </submittedName>
</protein>
<name>W2KZN4_PHYNI</name>
<feature type="transmembrane region" description="Helical" evidence="2">
    <location>
        <begin position="135"/>
        <end position="155"/>
    </location>
</feature>
<proteinExistence type="predicted"/>
<dbReference type="OrthoDB" id="108634at2759"/>
<organism evidence="3">
    <name type="scientific">Phytophthora nicotianae</name>
    <name type="common">Potato buckeye rot agent</name>
    <name type="synonym">Phytophthora parasitica</name>
    <dbReference type="NCBI Taxonomy" id="4792"/>
    <lineage>
        <taxon>Eukaryota</taxon>
        <taxon>Sar</taxon>
        <taxon>Stramenopiles</taxon>
        <taxon>Oomycota</taxon>
        <taxon>Peronosporomycetes</taxon>
        <taxon>Peronosporales</taxon>
        <taxon>Peronosporaceae</taxon>
        <taxon>Phytophthora</taxon>
    </lineage>
</organism>
<feature type="transmembrane region" description="Helical" evidence="2">
    <location>
        <begin position="506"/>
        <end position="524"/>
    </location>
</feature>
<dbReference type="EMBL" id="KI680394">
    <property type="protein sequence ID" value="ETL90064.1"/>
    <property type="molecule type" value="Genomic_DNA"/>
</dbReference>
<feature type="transmembrane region" description="Helical" evidence="2">
    <location>
        <begin position="161"/>
        <end position="187"/>
    </location>
</feature>
<keyword evidence="2" id="KW-1133">Transmembrane helix</keyword>
<dbReference type="AlphaFoldDB" id="W2KZN4"/>
<feature type="transmembrane region" description="Helical" evidence="2">
    <location>
        <begin position="64"/>
        <end position="82"/>
    </location>
</feature>
<feature type="transmembrane region" description="Helical" evidence="2">
    <location>
        <begin position="102"/>
        <end position="123"/>
    </location>
</feature>
<dbReference type="Proteomes" id="UP000054423">
    <property type="component" value="Unassembled WGS sequence"/>
</dbReference>
<accession>W2KZN4</accession>
<feature type="transmembrane region" description="Helical" evidence="2">
    <location>
        <begin position="254"/>
        <end position="276"/>
    </location>
</feature>
<gene>
    <name evidence="3" type="ORF">L917_11112</name>
</gene>
<evidence type="ECO:0000256" key="1">
    <source>
        <dbReference type="SAM" id="MobiDB-lite"/>
    </source>
</evidence>
<evidence type="ECO:0000313" key="3">
    <source>
        <dbReference type="EMBL" id="ETL90064.1"/>
    </source>
</evidence>
<sequence>MANRVMNEPTGAAQDLKRVSILSQVRRKVAATWHQSQIGHRSEYSVERLLAFQDYHERTSVSRAIAVCALSPIPALLAALAIDCIPLKAPSDGWQANYAVWIRLFLAMGTEAFGVVCQMRAVIDPGTISNICSAVISIGTAACSVLSFVLLAVLWRFPVPFGYVLAINPFVIFFSLFTVLVVGPRVLIQCPTSRKQFKAQFIIIVNQGIVAICYPIFSAIFNGLSGIQQTAFIFVMPIIKFFTKQNIANAAKNYHEYVAPVVVFSVDLFNVYYVAICMQSSKSIATTLIIMATDGFHVILALRDIFHRNNSVHTSESSIDNTQYYLRDLPRVLQKACQDETAKFNHRIRLYAPFPLPLSIRSRDFMNEFSKTSKFANDTATTRRCSTKTAMKRNSGIEPARSASKKSAPTFSSLKEHEIVPTTLWQSKKFSLEASRSGNISEKDVLESLQTLFHSEYVLLAEYIEFMVPILYSLYLSVLFHLPIAAYYPHSASMTIEKLQDTVTNILIYAVIEFASFGALLVLLKRKFGFSPLYQLAFVLETQASALQGHLFTSTASSSTFHGAFGAFADARDDCVAWPHELHDLAFLRTAQMPAEDAAASLFDLDAVVAANGLALVSSVEQVAH</sequence>
<evidence type="ECO:0000256" key="2">
    <source>
        <dbReference type="SAM" id="Phobius"/>
    </source>
</evidence>
<reference evidence="3" key="1">
    <citation type="submission" date="2013-11" db="EMBL/GenBank/DDBJ databases">
        <title>The Genome Sequence of Phytophthora parasitica CHvinca01.</title>
        <authorList>
            <consortium name="The Broad Institute Genomics Platform"/>
            <person name="Russ C."/>
            <person name="Tyler B."/>
            <person name="Panabieres F."/>
            <person name="Shan W."/>
            <person name="Tripathy S."/>
            <person name="Grunwald N."/>
            <person name="Machado M."/>
            <person name="Johnson C.S."/>
            <person name="Arredondo F."/>
            <person name="Hong C."/>
            <person name="Coffey M."/>
            <person name="Young S.K."/>
            <person name="Zeng Q."/>
            <person name="Gargeya S."/>
            <person name="Fitzgerald M."/>
            <person name="Abouelleil A."/>
            <person name="Alvarado L."/>
            <person name="Chapman S.B."/>
            <person name="Gainer-Dewar J."/>
            <person name="Goldberg J."/>
            <person name="Griggs A."/>
            <person name="Gujja S."/>
            <person name="Hansen M."/>
            <person name="Howarth C."/>
            <person name="Imamovic A."/>
            <person name="Ireland A."/>
            <person name="Larimer J."/>
            <person name="McCowan C."/>
            <person name="Murphy C."/>
            <person name="Pearson M."/>
            <person name="Poon T.W."/>
            <person name="Priest M."/>
            <person name="Roberts A."/>
            <person name="Saif S."/>
            <person name="Shea T."/>
            <person name="Sykes S."/>
            <person name="Wortman J."/>
            <person name="Nusbaum C."/>
            <person name="Birren B."/>
        </authorList>
    </citation>
    <scope>NUCLEOTIDE SEQUENCE [LARGE SCALE GENOMIC DNA]</scope>
    <source>
        <strain evidence="3">CHvinca01</strain>
    </source>
</reference>
<feature type="transmembrane region" description="Helical" evidence="2">
    <location>
        <begin position="466"/>
        <end position="486"/>
    </location>
</feature>
<feature type="region of interest" description="Disordered" evidence="1">
    <location>
        <begin position="383"/>
        <end position="412"/>
    </location>
</feature>
<feature type="transmembrane region" description="Helical" evidence="2">
    <location>
        <begin position="223"/>
        <end position="242"/>
    </location>
</feature>
<dbReference type="VEuPathDB" id="FungiDB:PPTG_12823"/>
<feature type="transmembrane region" description="Helical" evidence="2">
    <location>
        <begin position="282"/>
        <end position="302"/>
    </location>
</feature>
<keyword evidence="2" id="KW-0472">Membrane</keyword>